<evidence type="ECO:0000313" key="2">
    <source>
        <dbReference type="Proteomes" id="UP000054632"/>
    </source>
</evidence>
<dbReference type="EMBL" id="JYDR01003094">
    <property type="protein sequence ID" value="KRY61793.1"/>
    <property type="molecule type" value="Genomic_DNA"/>
</dbReference>
<evidence type="ECO:0000313" key="1">
    <source>
        <dbReference type="EMBL" id="KRY61793.1"/>
    </source>
</evidence>
<protein>
    <submittedName>
        <fullName evidence="1">Uncharacterized protein</fullName>
    </submittedName>
</protein>
<name>A0A0V1DK58_TRIPS</name>
<dbReference type="AlphaFoldDB" id="A0A0V1DK58"/>
<proteinExistence type="predicted"/>
<comment type="caution">
    <text evidence="1">The sequence shown here is derived from an EMBL/GenBank/DDBJ whole genome shotgun (WGS) entry which is preliminary data.</text>
</comment>
<reference evidence="1 2" key="1">
    <citation type="submission" date="2015-01" db="EMBL/GenBank/DDBJ databases">
        <title>Evolution of Trichinella species and genotypes.</title>
        <authorList>
            <person name="Korhonen P.K."/>
            <person name="Edoardo P."/>
            <person name="Giuseppe L.R."/>
            <person name="Gasser R.B."/>
        </authorList>
    </citation>
    <scope>NUCLEOTIDE SEQUENCE [LARGE SCALE GENOMIC DNA]</scope>
    <source>
        <strain evidence="1">ISS13</strain>
    </source>
</reference>
<gene>
    <name evidence="1" type="ORF">T4A_13919</name>
</gene>
<dbReference type="Proteomes" id="UP000054632">
    <property type="component" value="Unassembled WGS sequence"/>
</dbReference>
<sequence>MLYLTIKVSETGSLAFYNGLIKDKYRQSTFNGILHGFKREM</sequence>
<organism evidence="1 2">
    <name type="scientific">Trichinella pseudospiralis</name>
    <name type="common">Parasitic roundworm</name>
    <dbReference type="NCBI Taxonomy" id="6337"/>
    <lineage>
        <taxon>Eukaryota</taxon>
        <taxon>Metazoa</taxon>
        <taxon>Ecdysozoa</taxon>
        <taxon>Nematoda</taxon>
        <taxon>Enoplea</taxon>
        <taxon>Dorylaimia</taxon>
        <taxon>Trichinellida</taxon>
        <taxon>Trichinellidae</taxon>
        <taxon>Trichinella</taxon>
    </lineage>
</organism>
<accession>A0A0V1DK58</accession>